<evidence type="ECO:0000256" key="2">
    <source>
        <dbReference type="ARBA" id="ARBA00006219"/>
    </source>
</evidence>
<evidence type="ECO:0000313" key="12">
    <source>
        <dbReference type="Proteomes" id="UP000271974"/>
    </source>
</evidence>
<keyword evidence="5" id="KW-0418">Kinase</keyword>
<name>A0A433TKD2_ELYCH</name>
<evidence type="ECO:0000256" key="6">
    <source>
        <dbReference type="ARBA" id="ARBA00036820"/>
    </source>
</evidence>
<dbReference type="STRING" id="188477.A0A433TKD2"/>
<dbReference type="GO" id="GO:0005737">
    <property type="term" value="C:cytoplasm"/>
    <property type="evidence" value="ECO:0007669"/>
    <property type="project" value="UniProtKB-SubCell"/>
</dbReference>
<organism evidence="11 12">
    <name type="scientific">Elysia chlorotica</name>
    <name type="common">Eastern emerald elysia</name>
    <name type="synonym">Sea slug</name>
    <dbReference type="NCBI Taxonomy" id="188477"/>
    <lineage>
        <taxon>Eukaryota</taxon>
        <taxon>Metazoa</taxon>
        <taxon>Spiralia</taxon>
        <taxon>Lophotrochozoa</taxon>
        <taxon>Mollusca</taxon>
        <taxon>Gastropoda</taxon>
        <taxon>Heterobranchia</taxon>
        <taxon>Euthyneura</taxon>
        <taxon>Panpulmonata</taxon>
        <taxon>Sacoglossa</taxon>
        <taxon>Placobranchoidea</taxon>
        <taxon>Plakobranchidae</taxon>
        <taxon>Elysia</taxon>
    </lineage>
</organism>
<dbReference type="InterPro" id="IPR050249">
    <property type="entry name" value="Pseudomonas-type_ThrB"/>
</dbReference>
<evidence type="ECO:0000256" key="9">
    <source>
        <dbReference type="ARBA" id="ARBA00040505"/>
    </source>
</evidence>
<evidence type="ECO:0000313" key="11">
    <source>
        <dbReference type="EMBL" id="RUS81981.1"/>
    </source>
</evidence>
<dbReference type="Proteomes" id="UP000271974">
    <property type="component" value="Unassembled WGS sequence"/>
</dbReference>
<dbReference type="EC" id="2.7.1.81" evidence="8"/>
<comment type="caution">
    <text evidence="11">The sequence shown here is derived from an EMBL/GenBank/DDBJ whole genome shotgun (WGS) entry which is preliminary data.</text>
</comment>
<dbReference type="SUPFAM" id="SSF56112">
    <property type="entry name" value="Protein kinase-like (PK-like)"/>
    <property type="match status" value="1"/>
</dbReference>
<comment type="subcellular location">
    <subcellularLocation>
        <location evidence="1">Cytoplasm</location>
    </subcellularLocation>
</comment>
<sequence length="280" mass="31067">MTFMCSQGCVQTTHIARLFEFKPGKTLDKVRLTTQLCYEVGSCAGRMDNILKTFPTTEGVAGSLRNSWDLCELPGLRGSIDVITSPEQRALVEEVLDQFEACLARDAPSFSRGHIHGDLNECNILVEESKSSASAKIYDEQNAQNDVRKQQLSARVEHHVCAIIDFGDATHGPYVFEVAIAMAYAMLNTHGVPPMDAARAVLAGYLQHVTLSHAELGNIRLCVCARFAQSLIMGRIAFSREPENEYILRHAGRIWPVLKHLWQTPNTQVLKEILNTNQGA</sequence>
<evidence type="ECO:0000256" key="7">
    <source>
        <dbReference type="ARBA" id="ARBA00037368"/>
    </source>
</evidence>
<evidence type="ECO:0000259" key="10">
    <source>
        <dbReference type="Pfam" id="PF01636"/>
    </source>
</evidence>
<dbReference type="Gene3D" id="3.90.1200.10">
    <property type="match status" value="1"/>
</dbReference>
<dbReference type="InterPro" id="IPR002575">
    <property type="entry name" value="Aminoglycoside_PTrfase"/>
</dbReference>
<protein>
    <recommendedName>
        <fullName evidence="9">Hydroxylysine kinase</fullName>
        <ecNumber evidence="8">2.7.1.81</ecNumber>
    </recommendedName>
</protein>
<evidence type="ECO:0000256" key="4">
    <source>
        <dbReference type="ARBA" id="ARBA00022679"/>
    </source>
</evidence>
<keyword evidence="4" id="KW-0808">Transferase</keyword>
<comment type="catalytic activity">
    <reaction evidence="6">
        <text>(5R)-5-hydroxy-L-lysine + GTP = (5R)-5-phosphooxy-L-lysine + GDP + H(+)</text>
        <dbReference type="Rhea" id="RHEA:19049"/>
        <dbReference type="ChEBI" id="CHEBI:15378"/>
        <dbReference type="ChEBI" id="CHEBI:37565"/>
        <dbReference type="ChEBI" id="CHEBI:57882"/>
        <dbReference type="ChEBI" id="CHEBI:58189"/>
        <dbReference type="ChEBI" id="CHEBI:58357"/>
        <dbReference type="EC" id="2.7.1.81"/>
    </reaction>
</comment>
<dbReference type="PANTHER" id="PTHR21064">
    <property type="entry name" value="AMINOGLYCOSIDE PHOSPHOTRANSFERASE DOMAIN-CONTAINING PROTEIN-RELATED"/>
    <property type="match status" value="1"/>
</dbReference>
<dbReference type="PANTHER" id="PTHR21064:SF1">
    <property type="entry name" value="HYDROXYLYSINE KINASE"/>
    <property type="match status" value="1"/>
</dbReference>
<evidence type="ECO:0000256" key="8">
    <source>
        <dbReference type="ARBA" id="ARBA00038873"/>
    </source>
</evidence>
<dbReference type="AlphaFoldDB" id="A0A433TKD2"/>
<dbReference type="GO" id="GO:0047992">
    <property type="term" value="F:hydroxylysine kinase activity"/>
    <property type="evidence" value="ECO:0007669"/>
    <property type="project" value="UniProtKB-EC"/>
</dbReference>
<dbReference type="InterPro" id="IPR011009">
    <property type="entry name" value="Kinase-like_dom_sf"/>
</dbReference>
<feature type="domain" description="Aminoglycoside phosphotransferase" evidence="10">
    <location>
        <begin position="15"/>
        <end position="128"/>
    </location>
</feature>
<dbReference type="EMBL" id="RQTK01000310">
    <property type="protein sequence ID" value="RUS81981.1"/>
    <property type="molecule type" value="Genomic_DNA"/>
</dbReference>
<evidence type="ECO:0000256" key="3">
    <source>
        <dbReference type="ARBA" id="ARBA00022490"/>
    </source>
</evidence>
<dbReference type="Pfam" id="PF01636">
    <property type="entry name" value="APH"/>
    <property type="match status" value="1"/>
</dbReference>
<accession>A0A433TKD2</accession>
<gene>
    <name evidence="11" type="ORF">EGW08_010250</name>
</gene>
<keyword evidence="12" id="KW-1185">Reference proteome</keyword>
<reference evidence="11 12" key="1">
    <citation type="submission" date="2019-01" db="EMBL/GenBank/DDBJ databases">
        <title>A draft genome assembly of the solar-powered sea slug Elysia chlorotica.</title>
        <authorList>
            <person name="Cai H."/>
            <person name="Li Q."/>
            <person name="Fang X."/>
            <person name="Li J."/>
            <person name="Curtis N.E."/>
            <person name="Altenburger A."/>
            <person name="Shibata T."/>
            <person name="Feng M."/>
            <person name="Maeda T."/>
            <person name="Schwartz J.A."/>
            <person name="Shigenobu S."/>
            <person name="Lundholm N."/>
            <person name="Nishiyama T."/>
            <person name="Yang H."/>
            <person name="Hasebe M."/>
            <person name="Li S."/>
            <person name="Pierce S.K."/>
            <person name="Wang J."/>
        </authorList>
    </citation>
    <scope>NUCLEOTIDE SEQUENCE [LARGE SCALE GENOMIC DNA]</scope>
    <source>
        <strain evidence="11">EC2010</strain>
        <tissue evidence="11">Whole organism of an adult</tissue>
    </source>
</reference>
<proteinExistence type="inferred from homology"/>
<comment type="similarity">
    <text evidence="2">Belongs to the aminoglycoside phosphotransferase family.</text>
</comment>
<evidence type="ECO:0000256" key="5">
    <source>
        <dbReference type="ARBA" id="ARBA00022777"/>
    </source>
</evidence>
<keyword evidence="3" id="KW-0963">Cytoplasm</keyword>
<dbReference type="OrthoDB" id="9973935at2759"/>
<comment type="function">
    <text evidence="7">Catalyzes the GTP-dependent phosphorylation of 5-hydroxy-L-lysine.</text>
</comment>
<evidence type="ECO:0000256" key="1">
    <source>
        <dbReference type="ARBA" id="ARBA00004496"/>
    </source>
</evidence>